<name>A0ACC6Q497_9ACTN</name>
<protein>
    <submittedName>
        <fullName evidence="1">Glycosyl hydrolase family 28 protein</fullName>
    </submittedName>
</protein>
<dbReference type="EMBL" id="JBBKAJ010000022">
    <property type="protein sequence ID" value="MEJ8638409.1"/>
    <property type="molecule type" value="Genomic_DNA"/>
</dbReference>
<organism evidence="1 2">
    <name type="scientific">Streptomyces achmelvichensis</name>
    <dbReference type="NCBI Taxonomy" id="3134111"/>
    <lineage>
        <taxon>Bacteria</taxon>
        <taxon>Bacillati</taxon>
        <taxon>Actinomycetota</taxon>
        <taxon>Actinomycetes</taxon>
        <taxon>Kitasatosporales</taxon>
        <taxon>Streptomycetaceae</taxon>
        <taxon>Streptomyces</taxon>
    </lineage>
</organism>
<sequence length="662" mass="68404">MISVRRTAAIALLGLLAALGVAQPPAGAQQTATPRPAAPAAASAVEPPSAAEPAPAADPAVAEFDVRDYGAVGNGSTNDTAAVNRAITAANVAGGGIVRFPAGTYESKNTIRMKSNVTLHLDAGSTISGSGADTYDPPEPNPWDDYQDYGHSHFHNAMIHGDNLSNIGFTGSGVIDGDGALITGNPESGEADKIISLTRCTNLTLSGITLREGGHFAALINDCDNVVSDRLVIDTAMDRDGWNIISTTDVRITNARLEANDDALAFKSDYALGAKLDNGHVTVTDSHLSAGCCNALMFGSETCGDFTDYRFERITIKGSDKSGLGMVSMDGAKISDVHYKDITMTDVRSPILQKVGTRKRCGNNPGVGSISNITYTNIRATGSTPSFSPTIWGESGSSRIKDVTFTDVDITVPGGNGTMSTNPPANDPKDYNPKAIGTRPAYGWYIRNADNVRFTDSEVRFAADDGRPAVIANNSTGIRFDRFTAQRGSNSPSDVLFQTVTGYCVADSGNTGGGALRVSQTGSSQNCGGGGPTPVRYEAESAVRSTGSTVDSDHAGYSGTGFVNTPNAAGAHVEWTVNAPVAGSADLVIAYANGTTTNRPLDISVNGTTVVAAAPFAGTGAWTTWRTVTVPAAALTAGANTVRVTATSANGAPNLDYLDGPA</sequence>
<evidence type="ECO:0000313" key="2">
    <source>
        <dbReference type="Proteomes" id="UP001377168"/>
    </source>
</evidence>
<keyword evidence="2" id="KW-1185">Reference proteome</keyword>
<reference evidence="1" key="1">
    <citation type="submission" date="2024-03" db="EMBL/GenBank/DDBJ databases">
        <title>Novel Streptomyces species of biotechnological and ecological value are a feature of Machair soil.</title>
        <authorList>
            <person name="Prole J.R."/>
            <person name="Goodfellow M."/>
            <person name="Allenby N."/>
            <person name="Ward A.C."/>
        </authorList>
    </citation>
    <scope>NUCLEOTIDE SEQUENCE</scope>
    <source>
        <strain evidence="1">MS2.AVA.5</strain>
    </source>
</reference>
<comment type="caution">
    <text evidence="1">The sequence shown here is derived from an EMBL/GenBank/DDBJ whole genome shotgun (WGS) entry which is preliminary data.</text>
</comment>
<dbReference type="Proteomes" id="UP001377168">
    <property type="component" value="Unassembled WGS sequence"/>
</dbReference>
<keyword evidence="1" id="KW-0378">Hydrolase</keyword>
<evidence type="ECO:0000313" key="1">
    <source>
        <dbReference type="EMBL" id="MEJ8638409.1"/>
    </source>
</evidence>
<proteinExistence type="predicted"/>
<accession>A0ACC6Q497</accession>
<gene>
    <name evidence="1" type="ORF">WKI67_34130</name>
</gene>